<dbReference type="AlphaFoldDB" id="A0A8T0ETJ8"/>
<dbReference type="GO" id="GO:0003006">
    <property type="term" value="P:developmental process involved in reproduction"/>
    <property type="evidence" value="ECO:0007669"/>
    <property type="project" value="UniProtKB-ARBA"/>
</dbReference>
<proteinExistence type="predicted"/>
<evidence type="ECO:0000256" key="1">
    <source>
        <dbReference type="ARBA" id="ARBA00022741"/>
    </source>
</evidence>
<dbReference type="GO" id="GO:0035006">
    <property type="term" value="P:melanization defense response"/>
    <property type="evidence" value="ECO:0007669"/>
    <property type="project" value="UniProtKB-ARBA"/>
</dbReference>
<dbReference type="GO" id="GO:0022412">
    <property type="term" value="P:cellular process involved in reproduction in multicellular organism"/>
    <property type="evidence" value="ECO:0007669"/>
    <property type="project" value="UniProtKB-ARBA"/>
</dbReference>
<dbReference type="EMBL" id="JABXBU010001863">
    <property type="protein sequence ID" value="KAF8781626.1"/>
    <property type="molecule type" value="Genomic_DNA"/>
</dbReference>
<dbReference type="GO" id="GO:0003924">
    <property type="term" value="F:GTPase activity"/>
    <property type="evidence" value="ECO:0007669"/>
    <property type="project" value="InterPro"/>
</dbReference>
<dbReference type="GO" id="GO:0007264">
    <property type="term" value="P:small GTPase-mediated signal transduction"/>
    <property type="evidence" value="ECO:0007669"/>
    <property type="project" value="InterPro"/>
</dbReference>
<evidence type="ECO:0000313" key="3">
    <source>
        <dbReference type="EMBL" id="KAF8781626.1"/>
    </source>
</evidence>
<dbReference type="GO" id="GO:0035099">
    <property type="term" value="P:hemocyte migration"/>
    <property type="evidence" value="ECO:0007669"/>
    <property type="project" value="UniProtKB-ARBA"/>
</dbReference>
<dbReference type="PANTHER" id="PTHR24072">
    <property type="entry name" value="RHO FAMILY GTPASE"/>
    <property type="match status" value="1"/>
</dbReference>
<name>A0A8T0ETJ8_ARGBR</name>
<dbReference type="Gene3D" id="3.40.50.300">
    <property type="entry name" value="P-loop containing nucleotide triphosphate hydrolases"/>
    <property type="match status" value="1"/>
</dbReference>
<evidence type="ECO:0000313" key="4">
    <source>
        <dbReference type="Proteomes" id="UP000807504"/>
    </source>
</evidence>
<protein>
    <submittedName>
        <fullName evidence="3">Rho-related protein racL like protein</fullName>
    </submittedName>
</protein>
<keyword evidence="1" id="KW-0547">Nucleotide-binding</keyword>
<comment type="caution">
    <text evidence="3">The sequence shown here is derived from an EMBL/GenBank/DDBJ whole genome shotgun (WGS) entry which is preliminary data.</text>
</comment>
<dbReference type="SUPFAM" id="SSF52540">
    <property type="entry name" value="P-loop containing nucleoside triphosphate hydrolases"/>
    <property type="match status" value="1"/>
</dbReference>
<keyword evidence="4" id="KW-1185">Reference proteome</keyword>
<dbReference type="InterPro" id="IPR027417">
    <property type="entry name" value="P-loop_NTPase"/>
</dbReference>
<dbReference type="InterPro" id="IPR003578">
    <property type="entry name" value="Small_GTPase_Rho"/>
</dbReference>
<accession>A0A8T0ETJ8</accession>
<dbReference type="Proteomes" id="UP000807504">
    <property type="component" value="Unassembled WGS sequence"/>
</dbReference>
<dbReference type="GO" id="GO:0005525">
    <property type="term" value="F:GTP binding"/>
    <property type="evidence" value="ECO:0007669"/>
    <property type="project" value="UniProtKB-KW"/>
</dbReference>
<dbReference type="Pfam" id="PF00071">
    <property type="entry name" value="Ras"/>
    <property type="match status" value="1"/>
</dbReference>
<gene>
    <name evidence="3" type="ORF">HNY73_012004</name>
</gene>
<dbReference type="InterPro" id="IPR001806">
    <property type="entry name" value="Small_GTPase"/>
</dbReference>
<reference evidence="3" key="2">
    <citation type="submission" date="2020-06" db="EMBL/GenBank/DDBJ databases">
        <authorList>
            <person name="Sheffer M."/>
        </authorList>
    </citation>
    <scope>NUCLEOTIDE SEQUENCE</scope>
</reference>
<sequence>MTCEYEYEAIEIPCLQQEIINVFVAGDEHSGKCSLIKVFTNSEIEKTNNELKCVVECLYTLESSTAFLRIWYVQNLYGAMEDLKEICNHQKSVILFCYSRNCIDTLVNLLVQWIPEIKEQIGTSVPGLLVETENNLTISESRCQFFGIKHFSSLEDEPSVMLRLHLNGFLRCSINDVTSVEKVFRAAVTFAS</sequence>
<organism evidence="3 4">
    <name type="scientific">Argiope bruennichi</name>
    <name type="common">Wasp spider</name>
    <name type="synonym">Aranea bruennichi</name>
    <dbReference type="NCBI Taxonomy" id="94029"/>
    <lineage>
        <taxon>Eukaryota</taxon>
        <taxon>Metazoa</taxon>
        <taxon>Ecdysozoa</taxon>
        <taxon>Arthropoda</taxon>
        <taxon>Chelicerata</taxon>
        <taxon>Arachnida</taxon>
        <taxon>Araneae</taxon>
        <taxon>Araneomorphae</taxon>
        <taxon>Entelegynae</taxon>
        <taxon>Araneoidea</taxon>
        <taxon>Araneidae</taxon>
        <taxon>Argiope</taxon>
    </lineage>
</organism>
<evidence type="ECO:0000256" key="2">
    <source>
        <dbReference type="ARBA" id="ARBA00023134"/>
    </source>
</evidence>
<keyword evidence="2" id="KW-0342">GTP-binding</keyword>
<dbReference type="GO" id="GO:0001667">
    <property type="term" value="P:ameboidal-type cell migration"/>
    <property type="evidence" value="ECO:0007669"/>
    <property type="project" value="UniProtKB-ARBA"/>
</dbReference>
<reference evidence="3" key="1">
    <citation type="journal article" date="2020" name="bioRxiv">
        <title>Chromosome-level reference genome of the European wasp spider Argiope bruennichi: a resource for studies on range expansion and evolutionary adaptation.</title>
        <authorList>
            <person name="Sheffer M.M."/>
            <person name="Hoppe A."/>
            <person name="Krehenwinkel H."/>
            <person name="Uhl G."/>
            <person name="Kuss A.W."/>
            <person name="Jensen L."/>
            <person name="Jensen C."/>
            <person name="Gillespie R.G."/>
            <person name="Hoff K.J."/>
            <person name="Prost S."/>
        </authorList>
    </citation>
    <scope>NUCLEOTIDE SEQUENCE</scope>
</reference>